<dbReference type="InterPro" id="IPR029039">
    <property type="entry name" value="Flavoprotein-like_sf"/>
</dbReference>
<dbReference type="InterPro" id="IPR017900">
    <property type="entry name" value="4Fe4S_Fe_S_CS"/>
</dbReference>
<evidence type="ECO:0000259" key="4">
    <source>
        <dbReference type="PROSITE" id="PS51379"/>
    </source>
</evidence>
<dbReference type="PATRIC" id="fig|476652.3.peg.4682"/>
<name>A0A0J1FJR1_9FIRM</name>
<dbReference type="SUPFAM" id="SSF54862">
    <property type="entry name" value="4Fe-4S ferredoxins"/>
    <property type="match status" value="1"/>
</dbReference>
<dbReference type="InterPro" id="IPR017896">
    <property type="entry name" value="4Fe4S_Fe-S-bd"/>
</dbReference>
<feature type="domain" description="4Fe-4S ferredoxin-type" evidence="4">
    <location>
        <begin position="194"/>
        <end position="222"/>
    </location>
</feature>
<evidence type="ECO:0000313" key="5">
    <source>
        <dbReference type="EMBL" id="KLU63675.1"/>
    </source>
</evidence>
<comment type="caution">
    <text evidence="5">The sequence shown here is derived from an EMBL/GenBank/DDBJ whole genome shotgun (WGS) entry which is preliminary data.</text>
</comment>
<evidence type="ECO:0000256" key="3">
    <source>
        <dbReference type="ARBA" id="ARBA00023014"/>
    </source>
</evidence>
<accession>A0A0J1FJR1</accession>
<organism evidence="5 6">
    <name type="scientific">Desulfosporosinus acididurans</name>
    <dbReference type="NCBI Taxonomy" id="476652"/>
    <lineage>
        <taxon>Bacteria</taxon>
        <taxon>Bacillati</taxon>
        <taxon>Bacillota</taxon>
        <taxon>Clostridia</taxon>
        <taxon>Eubacteriales</taxon>
        <taxon>Desulfitobacteriaceae</taxon>
        <taxon>Desulfosporosinus</taxon>
    </lineage>
</organism>
<dbReference type="SUPFAM" id="SSF52218">
    <property type="entry name" value="Flavoproteins"/>
    <property type="match status" value="1"/>
</dbReference>
<dbReference type="EMBL" id="LDZY01000033">
    <property type="protein sequence ID" value="KLU63675.1"/>
    <property type="molecule type" value="Genomic_DNA"/>
</dbReference>
<dbReference type="PROSITE" id="PS51379">
    <property type="entry name" value="4FE4S_FER_2"/>
    <property type="match status" value="2"/>
</dbReference>
<dbReference type="InterPro" id="IPR047964">
    <property type="entry name" value="EFR1-like"/>
</dbReference>
<evidence type="ECO:0000256" key="1">
    <source>
        <dbReference type="ARBA" id="ARBA00022723"/>
    </source>
</evidence>
<dbReference type="PROSITE" id="PS00198">
    <property type="entry name" value="4FE4S_FER_1"/>
    <property type="match status" value="2"/>
</dbReference>
<dbReference type="RefSeq" id="WP_242847243.1">
    <property type="nucleotide sequence ID" value="NZ_LDZY01000033.1"/>
</dbReference>
<evidence type="ECO:0000256" key="2">
    <source>
        <dbReference type="ARBA" id="ARBA00023004"/>
    </source>
</evidence>
<sequence>MTIQNIKASSPREIFMKNRIYFFTGTGNSLKVAKDIAKALPNCELVAIYKDTLLEIPSGYERVGFVFPNYAGGPPSMVANFIRKMKFSSQSDTYIFCVATYAGNNGAVISQMDNLLQQRGLHLNYGAKIISYPNAVTAYPMPLEVNDILKKAEINTKPVIDSIVAKQHIPIPPIELSDKERYDTFIAFIRNSTNSYDVNNDCISCGICRDVCPAKNITLEDGMPVFHNQCECCMACIQHCPERAINYENKTQDRARYTHPDIGHKVISQYYLPQDAKSADNS</sequence>
<proteinExistence type="predicted"/>
<dbReference type="GO" id="GO:0046872">
    <property type="term" value="F:metal ion binding"/>
    <property type="evidence" value="ECO:0007669"/>
    <property type="project" value="UniProtKB-KW"/>
</dbReference>
<dbReference type="STRING" id="476652.DEAC_c44020"/>
<keyword evidence="6" id="KW-1185">Reference proteome</keyword>
<dbReference type="Gene3D" id="3.30.70.20">
    <property type="match status" value="1"/>
</dbReference>
<keyword evidence="3" id="KW-0411">Iron-sulfur</keyword>
<gene>
    <name evidence="5" type="ORF">DEAC_c44020</name>
</gene>
<dbReference type="Proteomes" id="UP000036356">
    <property type="component" value="Unassembled WGS sequence"/>
</dbReference>
<dbReference type="Gene3D" id="3.40.50.360">
    <property type="match status" value="1"/>
</dbReference>
<feature type="domain" description="4Fe-4S ferredoxin-type" evidence="4">
    <location>
        <begin position="223"/>
        <end position="250"/>
    </location>
</feature>
<keyword evidence="1" id="KW-0479">Metal-binding</keyword>
<dbReference type="NCBIfam" id="NF038196">
    <property type="entry name" value="ferrodoxin_EFR1"/>
    <property type="match status" value="1"/>
</dbReference>
<dbReference type="AlphaFoldDB" id="A0A0J1FJR1"/>
<protein>
    <submittedName>
        <fullName evidence="5">Ferredoxin-2</fullName>
    </submittedName>
</protein>
<dbReference type="GO" id="GO:0051536">
    <property type="term" value="F:iron-sulfur cluster binding"/>
    <property type="evidence" value="ECO:0007669"/>
    <property type="project" value="UniProtKB-KW"/>
</dbReference>
<keyword evidence="2" id="KW-0408">Iron</keyword>
<evidence type="ECO:0000313" key="6">
    <source>
        <dbReference type="Proteomes" id="UP000036356"/>
    </source>
</evidence>
<reference evidence="5 6" key="1">
    <citation type="submission" date="2015-06" db="EMBL/GenBank/DDBJ databases">
        <title>Draft genome of the moderately acidophilic sulfate reducer Candidatus Desulfosporosinus acididurans strain M1.</title>
        <authorList>
            <person name="Poehlein A."/>
            <person name="Petzsch P."/>
            <person name="Johnson B.D."/>
            <person name="Schloemann M."/>
            <person name="Daniel R."/>
            <person name="Muehling M."/>
        </authorList>
    </citation>
    <scope>NUCLEOTIDE SEQUENCE [LARGE SCALE GENOMIC DNA]</scope>
    <source>
        <strain evidence="5 6">M1</strain>
    </source>
</reference>